<name>A0ABU3Q8V1_9SPHN</name>
<accession>A0ABU3Q8V1</accession>
<dbReference type="PROSITE" id="PS51471">
    <property type="entry name" value="FE2OG_OXY"/>
    <property type="match status" value="1"/>
</dbReference>
<dbReference type="Proteomes" id="UP001259572">
    <property type="component" value="Unassembled WGS sequence"/>
</dbReference>
<feature type="domain" description="Fe2OG dioxygenase" evidence="8">
    <location>
        <begin position="111"/>
        <end position="220"/>
    </location>
</feature>
<dbReference type="Pfam" id="PF13640">
    <property type="entry name" value="2OG-FeII_Oxy_3"/>
    <property type="match status" value="1"/>
</dbReference>
<dbReference type="Gene3D" id="2.60.120.620">
    <property type="entry name" value="q2cbj1_9rhob like domain"/>
    <property type="match status" value="1"/>
</dbReference>
<evidence type="ECO:0000313" key="9">
    <source>
        <dbReference type="EMBL" id="MDT9599413.1"/>
    </source>
</evidence>
<protein>
    <submittedName>
        <fullName evidence="9">2OG-Fe(II) oxygenase</fullName>
        <ecNumber evidence="9">1.14.11.-</ecNumber>
    </submittedName>
</protein>
<evidence type="ECO:0000256" key="1">
    <source>
        <dbReference type="ARBA" id="ARBA00001961"/>
    </source>
</evidence>
<keyword evidence="4" id="KW-0223">Dioxygenase</keyword>
<dbReference type="PANTHER" id="PTHR10869">
    <property type="entry name" value="PROLYL 4-HYDROXYLASE ALPHA SUBUNIT"/>
    <property type="match status" value="1"/>
</dbReference>
<keyword evidence="6" id="KW-0408">Iron</keyword>
<gene>
    <name evidence="9" type="ORF">RQX22_10680</name>
</gene>
<dbReference type="PANTHER" id="PTHR10869:SF246">
    <property type="entry name" value="TRANSMEMBRANE PROLYL 4-HYDROXYLASE"/>
    <property type="match status" value="1"/>
</dbReference>
<evidence type="ECO:0000313" key="10">
    <source>
        <dbReference type="Proteomes" id="UP001259572"/>
    </source>
</evidence>
<reference evidence="9 10" key="1">
    <citation type="submission" date="2023-05" db="EMBL/GenBank/DDBJ databases">
        <authorList>
            <person name="Guo Y."/>
        </authorList>
    </citation>
    <scope>NUCLEOTIDE SEQUENCE [LARGE SCALE GENOMIC DNA]</scope>
    <source>
        <strain evidence="9 10">GR2756</strain>
    </source>
</reference>
<evidence type="ECO:0000256" key="6">
    <source>
        <dbReference type="ARBA" id="ARBA00023004"/>
    </source>
</evidence>
<evidence type="ECO:0000259" key="8">
    <source>
        <dbReference type="PROSITE" id="PS51471"/>
    </source>
</evidence>
<keyword evidence="10" id="KW-1185">Reference proteome</keyword>
<evidence type="ECO:0000256" key="4">
    <source>
        <dbReference type="ARBA" id="ARBA00022964"/>
    </source>
</evidence>
<dbReference type="InterPro" id="IPR006620">
    <property type="entry name" value="Pro_4_hyd_alph"/>
</dbReference>
<dbReference type="EC" id="1.14.11.-" evidence="9"/>
<organism evidence="9 10">
    <name type="scientific">Sphingosinicella rhizophila</name>
    <dbReference type="NCBI Taxonomy" id="3050082"/>
    <lineage>
        <taxon>Bacteria</taxon>
        <taxon>Pseudomonadati</taxon>
        <taxon>Pseudomonadota</taxon>
        <taxon>Alphaproteobacteria</taxon>
        <taxon>Sphingomonadales</taxon>
        <taxon>Sphingosinicellaceae</taxon>
        <taxon>Sphingosinicella</taxon>
    </lineage>
</organism>
<dbReference type="GO" id="GO:0016491">
    <property type="term" value="F:oxidoreductase activity"/>
    <property type="evidence" value="ECO:0007669"/>
    <property type="project" value="UniProtKB-KW"/>
</dbReference>
<evidence type="ECO:0000256" key="7">
    <source>
        <dbReference type="SAM" id="MobiDB-lite"/>
    </source>
</evidence>
<evidence type="ECO:0000256" key="5">
    <source>
        <dbReference type="ARBA" id="ARBA00023002"/>
    </source>
</evidence>
<dbReference type="InterPro" id="IPR044862">
    <property type="entry name" value="Pro_4_hyd_alph_FE2OG_OXY"/>
</dbReference>
<comment type="cofactor">
    <cofactor evidence="1">
        <name>L-ascorbate</name>
        <dbReference type="ChEBI" id="CHEBI:38290"/>
    </cofactor>
</comment>
<dbReference type="SMART" id="SM00702">
    <property type="entry name" value="P4Hc"/>
    <property type="match status" value="1"/>
</dbReference>
<comment type="caution">
    <text evidence="9">The sequence shown here is derived from an EMBL/GenBank/DDBJ whole genome shotgun (WGS) entry which is preliminary data.</text>
</comment>
<sequence length="224" mass="25402">MSSDPVQDPYAVYRMQVGAWVRDRLLRTPGTLKIPTSGLDLFVVRDFLDARQCATLVKLIDSDRRPSDILADDEPDPEFRTSESCNLSPRHPVVRAVEDKISQLIGIDPAQGETVQGQRYAVGQQFKPHHDFFFVDQPYWAEQERTGGQRTWTAMIFLNEPEAGGQTGFPNVDVKVTPRTGNLLAWNNMDELGMPNPRSLHTGMPVEAGTKYVITKWYRERPWG</sequence>
<dbReference type="InterPro" id="IPR045054">
    <property type="entry name" value="P4HA-like"/>
</dbReference>
<feature type="region of interest" description="Disordered" evidence="7">
    <location>
        <begin position="66"/>
        <end position="85"/>
    </location>
</feature>
<keyword evidence="3" id="KW-0847">Vitamin C</keyword>
<evidence type="ECO:0000256" key="2">
    <source>
        <dbReference type="ARBA" id="ARBA00022723"/>
    </source>
</evidence>
<keyword evidence="5 9" id="KW-0560">Oxidoreductase</keyword>
<dbReference type="EMBL" id="JAVUPU010000005">
    <property type="protein sequence ID" value="MDT9599413.1"/>
    <property type="molecule type" value="Genomic_DNA"/>
</dbReference>
<proteinExistence type="predicted"/>
<evidence type="ECO:0000256" key="3">
    <source>
        <dbReference type="ARBA" id="ARBA00022896"/>
    </source>
</evidence>
<keyword evidence="2" id="KW-0479">Metal-binding</keyword>
<dbReference type="RefSeq" id="WP_315726328.1">
    <property type="nucleotide sequence ID" value="NZ_JAVUPU010000005.1"/>
</dbReference>
<dbReference type="InterPro" id="IPR005123">
    <property type="entry name" value="Oxoglu/Fe-dep_dioxygenase_dom"/>
</dbReference>